<evidence type="ECO:0000256" key="5">
    <source>
        <dbReference type="ARBA" id="ARBA00022741"/>
    </source>
</evidence>
<evidence type="ECO:0000313" key="10">
    <source>
        <dbReference type="EMBL" id="MBC5999037.1"/>
    </source>
</evidence>
<dbReference type="Gene3D" id="3.40.50.300">
    <property type="entry name" value="P-loop containing nucleotide triphosphate hydrolases"/>
    <property type="match status" value="2"/>
</dbReference>
<dbReference type="PROSITE" id="PS50893">
    <property type="entry name" value="ABC_TRANSPORTER_2"/>
    <property type="match status" value="1"/>
</dbReference>
<keyword evidence="8" id="KW-0472">Membrane</keyword>
<evidence type="ECO:0000256" key="7">
    <source>
        <dbReference type="ARBA" id="ARBA00022967"/>
    </source>
</evidence>
<keyword evidence="4" id="KW-0677">Repeat</keyword>
<organism evidence="10 11">
    <name type="scientific">Lentihominibacter faecis</name>
    <dbReference type="NCBI Taxonomy" id="2764712"/>
    <lineage>
        <taxon>Bacteria</taxon>
        <taxon>Bacillati</taxon>
        <taxon>Bacillota</taxon>
        <taxon>Clostridia</taxon>
        <taxon>Peptostreptococcales</taxon>
        <taxon>Anaerovoracaceae</taxon>
        <taxon>Lentihominibacter</taxon>
    </lineage>
</organism>
<keyword evidence="6 10" id="KW-0067">ATP-binding</keyword>
<evidence type="ECO:0000256" key="1">
    <source>
        <dbReference type="ARBA" id="ARBA00004202"/>
    </source>
</evidence>
<dbReference type="InterPro" id="IPR003593">
    <property type="entry name" value="AAA+_ATPase"/>
</dbReference>
<dbReference type="GO" id="GO:0005886">
    <property type="term" value="C:plasma membrane"/>
    <property type="evidence" value="ECO:0007669"/>
    <property type="project" value="UniProtKB-SubCell"/>
</dbReference>
<dbReference type="InterPro" id="IPR027417">
    <property type="entry name" value="P-loop_NTPase"/>
</dbReference>
<comment type="caution">
    <text evidence="10">The sequence shown here is derived from an EMBL/GenBank/DDBJ whole genome shotgun (WGS) entry which is preliminary data.</text>
</comment>
<evidence type="ECO:0000256" key="3">
    <source>
        <dbReference type="ARBA" id="ARBA00022475"/>
    </source>
</evidence>
<evidence type="ECO:0000256" key="4">
    <source>
        <dbReference type="ARBA" id="ARBA00022737"/>
    </source>
</evidence>
<comment type="subcellular location">
    <subcellularLocation>
        <location evidence="1">Cell membrane</location>
        <topology evidence="1">Peripheral membrane protein</topology>
    </subcellularLocation>
</comment>
<proteinExistence type="predicted"/>
<dbReference type="CDD" id="cd03215">
    <property type="entry name" value="ABC_Carb_Monos_II"/>
    <property type="match status" value="1"/>
</dbReference>
<reference evidence="10" key="1">
    <citation type="submission" date="2020-08" db="EMBL/GenBank/DDBJ databases">
        <authorList>
            <person name="Liu C."/>
            <person name="Sun Q."/>
        </authorList>
    </citation>
    <scope>NUCLEOTIDE SEQUENCE</scope>
    <source>
        <strain evidence="10">BX16</strain>
    </source>
</reference>
<protein>
    <submittedName>
        <fullName evidence="10">ABC transporter ATP-binding protein</fullName>
    </submittedName>
</protein>
<evidence type="ECO:0000313" key="11">
    <source>
        <dbReference type="Proteomes" id="UP000644115"/>
    </source>
</evidence>
<sequence length="448" mass="49026">MENISKVFGSLKANNNVNLSVRKGEVHALLGENGAGKSTLMNMLSGIYTPDTGSIKIDGQEVHFASPKDSIRLGIGMIHQHFKLVDVMTAKENIIIGQPSGFFVKGKLLSQEVKKLSDQYGLDIDPDKKVYDMSVGEKQTLEIIKVLYRGAKILIMDEPTAVLTPQEIKKLFRVIRNMKEQGCSVVIITHKLNEVMEISDRVTVLRKGESIGTVNTGEVNVASLIEMMVGKKVDLSIDKKKIAEKTPLLDLDEVTVLDGEGKEALANVSFQLNSHEIVGVAGVANSGQKELCEVIAGLAKAEKGRIFFEGDNLVGKTPRDIIRLGIRMGFIPEDRLGMGLVGSMDIVHNLILKDYQNQPGIVLRRGPCIKKANKIVKDLDIQTPDIYTPVKKLSGGNVQKVLLGREIDSAPKVLITAYAVRGLDIGASYKIYDLLNEQKEKGVGVLFV</sequence>
<evidence type="ECO:0000259" key="9">
    <source>
        <dbReference type="PROSITE" id="PS50893"/>
    </source>
</evidence>
<evidence type="ECO:0000256" key="8">
    <source>
        <dbReference type="ARBA" id="ARBA00023136"/>
    </source>
</evidence>
<evidence type="ECO:0000256" key="6">
    <source>
        <dbReference type="ARBA" id="ARBA00022840"/>
    </source>
</evidence>
<keyword evidence="7" id="KW-1278">Translocase</keyword>
<dbReference type="Proteomes" id="UP000644115">
    <property type="component" value="Unassembled WGS sequence"/>
</dbReference>
<dbReference type="GO" id="GO:0016887">
    <property type="term" value="F:ATP hydrolysis activity"/>
    <property type="evidence" value="ECO:0007669"/>
    <property type="project" value="InterPro"/>
</dbReference>
<dbReference type="Pfam" id="PF00005">
    <property type="entry name" value="ABC_tran"/>
    <property type="match status" value="2"/>
</dbReference>
<dbReference type="PANTHER" id="PTHR43790:SF9">
    <property type="entry name" value="GALACTOFURANOSE TRANSPORTER ATP-BINDING PROTEIN YTFR"/>
    <property type="match status" value="1"/>
</dbReference>
<keyword evidence="2" id="KW-0813">Transport</keyword>
<dbReference type="CDD" id="cd03216">
    <property type="entry name" value="ABC_Carb_Monos_I"/>
    <property type="match status" value="1"/>
</dbReference>
<feature type="non-terminal residue" evidence="10">
    <location>
        <position position="448"/>
    </location>
</feature>
<dbReference type="FunFam" id="3.40.50.300:FF:000127">
    <property type="entry name" value="Ribose import ATP-binding protein RbsA"/>
    <property type="match status" value="1"/>
</dbReference>
<gene>
    <name evidence="10" type="ORF">H8876_03355</name>
</gene>
<dbReference type="GO" id="GO:0005524">
    <property type="term" value="F:ATP binding"/>
    <property type="evidence" value="ECO:0007669"/>
    <property type="project" value="UniProtKB-KW"/>
</dbReference>
<dbReference type="EMBL" id="JACRWC010000048">
    <property type="protein sequence ID" value="MBC5999037.1"/>
    <property type="molecule type" value="Genomic_DNA"/>
</dbReference>
<accession>A0A923NC89</accession>
<keyword evidence="11" id="KW-1185">Reference proteome</keyword>
<dbReference type="AlphaFoldDB" id="A0A923NC89"/>
<evidence type="ECO:0000256" key="2">
    <source>
        <dbReference type="ARBA" id="ARBA00022448"/>
    </source>
</evidence>
<keyword evidence="3" id="KW-1003">Cell membrane</keyword>
<keyword evidence="5" id="KW-0547">Nucleotide-binding</keyword>
<dbReference type="InterPro" id="IPR050107">
    <property type="entry name" value="ABC_carbohydrate_import_ATPase"/>
</dbReference>
<dbReference type="SUPFAM" id="SSF52540">
    <property type="entry name" value="P-loop containing nucleoside triphosphate hydrolases"/>
    <property type="match status" value="2"/>
</dbReference>
<dbReference type="InterPro" id="IPR003439">
    <property type="entry name" value="ABC_transporter-like_ATP-bd"/>
</dbReference>
<name>A0A923NC89_9FIRM</name>
<dbReference type="PANTHER" id="PTHR43790">
    <property type="entry name" value="CARBOHYDRATE TRANSPORT ATP-BINDING PROTEIN MG119-RELATED"/>
    <property type="match status" value="1"/>
</dbReference>
<dbReference type="SMART" id="SM00382">
    <property type="entry name" value="AAA"/>
    <property type="match status" value="1"/>
</dbReference>
<feature type="domain" description="ABC transporter" evidence="9">
    <location>
        <begin position="1"/>
        <end position="232"/>
    </location>
</feature>